<dbReference type="GeneID" id="92028646"/>
<protein>
    <submittedName>
        <fullName evidence="2">Uncharacterized protein</fullName>
    </submittedName>
</protein>
<proteinExistence type="predicted"/>
<dbReference type="RefSeq" id="XP_066655461.1">
    <property type="nucleotide sequence ID" value="XM_066795740.1"/>
</dbReference>
<dbReference type="EMBL" id="JBBPEH010000006">
    <property type="protein sequence ID" value="KAK7537310.1"/>
    <property type="molecule type" value="Genomic_DNA"/>
</dbReference>
<gene>
    <name evidence="2" type="ORF">J3D65DRAFT_376222</name>
</gene>
<evidence type="ECO:0000256" key="1">
    <source>
        <dbReference type="SAM" id="MobiDB-lite"/>
    </source>
</evidence>
<feature type="compositionally biased region" description="Polar residues" evidence="1">
    <location>
        <begin position="212"/>
        <end position="221"/>
    </location>
</feature>
<comment type="caution">
    <text evidence="2">The sequence shown here is derived from an EMBL/GenBank/DDBJ whole genome shotgun (WGS) entry which is preliminary data.</text>
</comment>
<organism evidence="2 3">
    <name type="scientific">Phyllosticta citribraziliensis</name>
    <dbReference type="NCBI Taxonomy" id="989973"/>
    <lineage>
        <taxon>Eukaryota</taxon>
        <taxon>Fungi</taxon>
        <taxon>Dikarya</taxon>
        <taxon>Ascomycota</taxon>
        <taxon>Pezizomycotina</taxon>
        <taxon>Dothideomycetes</taxon>
        <taxon>Dothideomycetes incertae sedis</taxon>
        <taxon>Botryosphaeriales</taxon>
        <taxon>Phyllostictaceae</taxon>
        <taxon>Phyllosticta</taxon>
    </lineage>
</organism>
<sequence length="221" mass="24433">MSSCIIVRTHFRRVDGAALRNLKAARGDENEEKVSWNRWGKFGNSSNQKKVKMPCTRDWWTVTWLLGFVVQAAAVDDERAVVAGKEGGCYTSSLTHSRAVSSSLAEETTPHGISSTCRAHATLPRAQTTARVNHETVSGWHVASPAPQIPCALLLRKRQCLDICVGCHWRWYWGGRGVRLRTCVALRCAGVALSRHSATLTTEHTTGRRRSASSNRNDGHI</sequence>
<name>A0ABR1LQ60_9PEZI</name>
<keyword evidence="3" id="KW-1185">Reference proteome</keyword>
<evidence type="ECO:0000313" key="3">
    <source>
        <dbReference type="Proteomes" id="UP001360953"/>
    </source>
</evidence>
<dbReference type="Proteomes" id="UP001360953">
    <property type="component" value="Unassembled WGS sequence"/>
</dbReference>
<evidence type="ECO:0000313" key="2">
    <source>
        <dbReference type="EMBL" id="KAK7537310.1"/>
    </source>
</evidence>
<accession>A0ABR1LQ60</accession>
<reference evidence="2 3" key="1">
    <citation type="submission" date="2024-04" db="EMBL/GenBank/DDBJ databases">
        <title>Phyllosticta paracitricarpa is synonymous to the EU quarantine fungus P. citricarpa based on phylogenomic analyses.</title>
        <authorList>
            <consortium name="Lawrence Berkeley National Laboratory"/>
            <person name="Van ingen-buijs V.A."/>
            <person name="Van westerhoven A.C."/>
            <person name="Haridas S."/>
            <person name="Skiadas P."/>
            <person name="Martin F."/>
            <person name="Groenewald J.Z."/>
            <person name="Crous P.W."/>
            <person name="Seidl M.F."/>
        </authorList>
    </citation>
    <scope>NUCLEOTIDE SEQUENCE [LARGE SCALE GENOMIC DNA]</scope>
    <source>
        <strain evidence="2 3">CPC 17464</strain>
    </source>
</reference>
<feature type="region of interest" description="Disordered" evidence="1">
    <location>
        <begin position="200"/>
        <end position="221"/>
    </location>
</feature>